<evidence type="ECO:0000313" key="1">
    <source>
        <dbReference type="EMBL" id="JAT29437.1"/>
    </source>
</evidence>
<gene>
    <name evidence="1" type="ORF">g.47221</name>
</gene>
<proteinExistence type="predicted"/>
<accession>A0A1B6M0K0</accession>
<dbReference type="AlphaFoldDB" id="A0A1B6M0K0"/>
<sequence length="271" mass="30842">MHADDTTLVLSGTSTENLAITSYISLNMAYQYCYNNDLAVNTTKTAQIAFGRRSECVPCIPEVAMNDEVKFLGITLDKNLSWISHVDKLCTKLSSSLFAIKNIKASTDETTTRAAYFALFKAHMRYGLVAWGGTSAGQIQRVLKKQKPAVRTLAGLQPLDSCKEAFRTQKILTIVSLYIQETVMHAVREGLPKRGEVHQYNLRDTTLYDLPAHRLSQFEKKPTYMGRKLLNHLPSELRDKGEKELKRAPHKWLADRPFYTIEEFFQRAFDI</sequence>
<dbReference type="EMBL" id="GEBQ01010540">
    <property type="protein sequence ID" value="JAT29437.1"/>
    <property type="molecule type" value="Transcribed_RNA"/>
</dbReference>
<name>A0A1B6M0K0_9HEMI</name>
<reference evidence="1" key="1">
    <citation type="submission" date="2015-11" db="EMBL/GenBank/DDBJ databases">
        <title>De novo transcriptome assembly of four potential Pierce s Disease insect vectors from Arizona vineyards.</title>
        <authorList>
            <person name="Tassone E.E."/>
        </authorList>
    </citation>
    <scope>NUCLEOTIDE SEQUENCE</scope>
</reference>
<organism evidence="1">
    <name type="scientific">Graphocephala atropunctata</name>
    <dbReference type="NCBI Taxonomy" id="36148"/>
    <lineage>
        <taxon>Eukaryota</taxon>
        <taxon>Metazoa</taxon>
        <taxon>Ecdysozoa</taxon>
        <taxon>Arthropoda</taxon>
        <taxon>Hexapoda</taxon>
        <taxon>Insecta</taxon>
        <taxon>Pterygota</taxon>
        <taxon>Neoptera</taxon>
        <taxon>Paraneoptera</taxon>
        <taxon>Hemiptera</taxon>
        <taxon>Auchenorrhyncha</taxon>
        <taxon>Membracoidea</taxon>
        <taxon>Cicadellidae</taxon>
        <taxon>Cicadellinae</taxon>
        <taxon>Cicadellini</taxon>
        <taxon>Graphocephala</taxon>
    </lineage>
</organism>
<protein>
    <recommendedName>
        <fullName evidence="2">Reverse transcriptase domain-containing protein</fullName>
    </recommendedName>
</protein>
<evidence type="ECO:0008006" key="2">
    <source>
        <dbReference type="Google" id="ProtNLM"/>
    </source>
</evidence>